<dbReference type="Gene3D" id="2.60.120.650">
    <property type="entry name" value="Cupin"/>
    <property type="match status" value="1"/>
</dbReference>
<dbReference type="InParanoid" id="A0A7M7QCH1"/>
<evidence type="ECO:0000256" key="8">
    <source>
        <dbReference type="ARBA" id="ARBA00023004"/>
    </source>
</evidence>
<proteinExistence type="inferred from homology"/>
<dbReference type="GO" id="GO:0140680">
    <property type="term" value="F:histone H3K36me/H3K36me2 demethylase activity"/>
    <property type="evidence" value="ECO:0007669"/>
    <property type="project" value="UniProtKB-EC"/>
</dbReference>
<dbReference type="PANTHER" id="PTHR13096">
    <property type="entry name" value="MINA53 MYC INDUCED NUCLEAR ANTIGEN"/>
    <property type="match status" value="1"/>
</dbReference>
<evidence type="ECO:0000256" key="9">
    <source>
        <dbReference type="ARBA" id="ARBA00023015"/>
    </source>
</evidence>
<dbReference type="Proteomes" id="UP000002358">
    <property type="component" value="Unassembled WGS sequence"/>
</dbReference>
<evidence type="ECO:0000256" key="3">
    <source>
        <dbReference type="ARBA" id="ARBA00022491"/>
    </source>
</evidence>
<keyword evidence="17" id="KW-1185">Reference proteome</keyword>
<evidence type="ECO:0000313" key="17">
    <source>
        <dbReference type="Proteomes" id="UP000002358"/>
    </source>
</evidence>
<evidence type="ECO:0000259" key="15">
    <source>
        <dbReference type="PROSITE" id="PS51184"/>
    </source>
</evidence>
<dbReference type="Pfam" id="PF08007">
    <property type="entry name" value="JmjC_2"/>
    <property type="match status" value="1"/>
</dbReference>
<dbReference type="Pfam" id="PF21233">
    <property type="entry name" value="WHD_RIOX1"/>
    <property type="match status" value="1"/>
</dbReference>
<keyword evidence="10 14" id="KW-0804">Transcription</keyword>
<dbReference type="AlphaFoldDB" id="A0A7M7QCH1"/>
<keyword evidence="5" id="KW-0156">Chromatin regulator</keyword>
<dbReference type="InterPro" id="IPR049043">
    <property type="entry name" value="WHD_RIOX1"/>
</dbReference>
<comment type="subcellular location">
    <subcellularLocation>
        <location evidence="1 14">Nucleus</location>
    </subcellularLocation>
</comment>
<comment type="cofactor">
    <cofactor evidence="14">
        <name>Fe(2+)</name>
        <dbReference type="ChEBI" id="CHEBI:29033"/>
    </cofactor>
    <text evidence="14">Binds 1 Fe(2+) ion per subunit.</text>
</comment>
<dbReference type="FunFam" id="3.90.930.40:FF:000001">
    <property type="entry name" value="ribosomal oxygenase 1 isoform X1"/>
    <property type="match status" value="1"/>
</dbReference>
<dbReference type="InterPro" id="IPR039994">
    <property type="entry name" value="NO66-like"/>
</dbReference>
<dbReference type="OrthoDB" id="425950at2759"/>
<dbReference type="KEGG" id="nvi:100114113"/>
<dbReference type="EC" id="1.14.11.27" evidence="14"/>
<dbReference type="Gene3D" id="3.90.930.40">
    <property type="match status" value="1"/>
</dbReference>
<sequence length="566" mass="65782">MGQRINESAYTIYQNHNNVTFLHSVNCLNHRQKNNKSRKISKHVKPNKIKTLGISNGLLLAQGKRTGNFQNMKKKKNQSSKVFKTKTLTTTDLLDEEKTAYDGKKAKAFKKSSYFSTNFIEESSKLFAWLIYPLQIDEFFEKNWEKNPLHIKRNKPKYYQSLMTTPMLDQILRKNYILFTKNIDITSFTNNKRETHNPHGRALPSIVWDYYANGCSVRLLNPQTFIPKLHTLNAILQEFFGCFVGSNSYLTPPNSQGFAPHYDDIEAFILQIEGKKRWRLYKPKTDNEILPRYSSLNFSQQDLGEPILNTVIEAGDILYFPRGTIHQGDTFGFDEHSLHITLSVYQRNSWGDFLEKLIPAALNNAIKNDSRFRKGLPINYLRYIGSTYTENFDCPIRKKFSNHTISLLTILSKCIDIDKAADLMAVNHIHDFLPPVFNQNERLCSIYDGGEKMIKNGAVINRVEIEPNTLIKLSRGHCARLIEESEQFRLYYSHDNSKEYHEYEPQFLEVDSEFVPAIKVLFINYPQYIRVEDLPLNGLDKKIQLTQDLWEKAIVISQQPLSYIDE</sequence>
<comment type="function">
    <text evidence="12">Oxygenase that can act as both a histone lysine demethylase and a ribosomal histidine hydroxylase. Specifically demethylates 'Lys-4' (H3K4me) and 'Lys-36' (H3K36me) of histone H3, thereby playing a central role in histone code.</text>
</comment>
<evidence type="ECO:0000256" key="2">
    <source>
        <dbReference type="ARBA" id="ARBA00010309"/>
    </source>
</evidence>
<evidence type="ECO:0000256" key="12">
    <source>
        <dbReference type="ARBA" id="ARBA00025670"/>
    </source>
</evidence>
<reference evidence="16" key="1">
    <citation type="submission" date="2021-01" db="UniProtKB">
        <authorList>
            <consortium name="EnsemblMetazoa"/>
        </authorList>
    </citation>
    <scope>IDENTIFICATION</scope>
</reference>
<keyword evidence="11 14" id="KW-0539">Nucleus</keyword>
<keyword evidence="7 14" id="KW-0560">Oxidoreductase</keyword>
<dbReference type="PANTHER" id="PTHR13096:SF8">
    <property type="entry name" value="RIBOSOMAL OXYGENASE 1"/>
    <property type="match status" value="1"/>
</dbReference>
<dbReference type="SMR" id="A0A7M7QCH1"/>
<keyword evidence="9 14" id="KW-0805">Transcription regulation</keyword>
<dbReference type="RefSeq" id="XP_031783915.1">
    <property type="nucleotide sequence ID" value="XM_031928055.2"/>
</dbReference>
<dbReference type="GeneID" id="100114113"/>
<keyword evidence="3" id="KW-0678">Repressor</keyword>
<evidence type="ECO:0000256" key="7">
    <source>
        <dbReference type="ARBA" id="ARBA00023002"/>
    </source>
</evidence>
<evidence type="ECO:0000256" key="14">
    <source>
        <dbReference type="RuleBase" id="RU366061"/>
    </source>
</evidence>
<dbReference type="GO" id="GO:0032453">
    <property type="term" value="F:histone H3K4 demethylase activity"/>
    <property type="evidence" value="ECO:0007669"/>
    <property type="project" value="TreeGrafter"/>
</dbReference>
<organism evidence="16 17">
    <name type="scientific">Nasonia vitripennis</name>
    <name type="common">Parasitic wasp</name>
    <dbReference type="NCBI Taxonomy" id="7425"/>
    <lineage>
        <taxon>Eukaryota</taxon>
        <taxon>Metazoa</taxon>
        <taxon>Ecdysozoa</taxon>
        <taxon>Arthropoda</taxon>
        <taxon>Hexapoda</taxon>
        <taxon>Insecta</taxon>
        <taxon>Pterygota</taxon>
        <taxon>Neoptera</taxon>
        <taxon>Endopterygota</taxon>
        <taxon>Hymenoptera</taxon>
        <taxon>Apocrita</taxon>
        <taxon>Proctotrupomorpha</taxon>
        <taxon>Chalcidoidea</taxon>
        <taxon>Pteromalidae</taxon>
        <taxon>Pteromalinae</taxon>
        <taxon>Nasonia</taxon>
    </lineage>
</organism>
<evidence type="ECO:0000256" key="11">
    <source>
        <dbReference type="ARBA" id="ARBA00023242"/>
    </source>
</evidence>
<evidence type="ECO:0000256" key="1">
    <source>
        <dbReference type="ARBA" id="ARBA00004123"/>
    </source>
</evidence>
<dbReference type="GO" id="GO:0005730">
    <property type="term" value="C:nucleolus"/>
    <property type="evidence" value="ECO:0007669"/>
    <property type="project" value="TreeGrafter"/>
</dbReference>
<evidence type="ECO:0000256" key="5">
    <source>
        <dbReference type="ARBA" id="ARBA00022853"/>
    </source>
</evidence>
<evidence type="ECO:0000256" key="4">
    <source>
        <dbReference type="ARBA" id="ARBA00022723"/>
    </source>
</evidence>
<dbReference type="SUPFAM" id="SSF51197">
    <property type="entry name" value="Clavaminate synthase-like"/>
    <property type="match status" value="1"/>
</dbReference>
<dbReference type="FunFam" id="2.60.120.650:FF:000013">
    <property type="entry name" value="Ribosomal oxygenase 1"/>
    <property type="match status" value="1"/>
</dbReference>
<dbReference type="GO" id="GO:0005506">
    <property type="term" value="F:iron ion binding"/>
    <property type="evidence" value="ECO:0007669"/>
    <property type="project" value="UniProtKB-UniRule"/>
</dbReference>
<dbReference type="Gene3D" id="1.10.10.1500">
    <property type="entry name" value="JmjC domain-containing ribosomal oxygenase (ROX), dimer domain"/>
    <property type="match status" value="1"/>
</dbReference>
<protein>
    <recommendedName>
        <fullName evidence="14">Bifunctional lysine-specific demethylase and histidyl-hydroxylase</fullName>
        <ecNumber evidence="14">1.14.11.27</ecNumber>
    </recommendedName>
</protein>
<comment type="catalytic activity">
    <reaction evidence="13 14">
        <text>N(6),N(6)-dimethyl-L-lysyl(36)-[histone H3] + 2 2-oxoglutarate + 2 O2 = L-lysyl(36)-[histone H3] + 2 formaldehyde + 2 succinate + 2 CO2</text>
        <dbReference type="Rhea" id="RHEA:42032"/>
        <dbReference type="Rhea" id="RHEA-COMP:9785"/>
        <dbReference type="Rhea" id="RHEA-COMP:9787"/>
        <dbReference type="ChEBI" id="CHEBI:15379"/>
        <dbReference type="ChEBI" id="CHEBI:16526"/>
        <dbReference type="ChEBI" id="CHEBI:16810"/>
        <dbReference type="ChEBI" id="CHEBI:16842"/>
        <dbReference type="ChEBI" id="CHEBI:29969"/>
        <dbReference type="ChEBI" id="CHEBI:30031"/>
        <dbReference type="ChEBI" id="CHEBI:61976"/>
        <dbReference type="EC" id="1.14.11.27"/>
    </reaction>
</comment>
<keyword evidence="8 14" id="KW-0408">Iron</keyword>
<comment type="similarity">
    <text evidence="2">Belongs to the ROX family. NO66 subfamily.</text>
</comment>
<name>A0A7M7QCH1_NASVI</name>
<dbReference type="CTD" id="31374"/>
<keyword evidence="4 14" id="KW-0479">Metal-binding</keyword>
<dbReference type="FunCoup" id="A0A7M7QCH1">
    <property type="interactions" value="1799"/>
</dbReference>
<accession>A0A7M7QCH1</accession>
<keyword evidence="6 14" id="KW-0223">Dioxygenase</keyword>
<evidence type="ECO:0000313" key="16">
    <source>
        <dbReference type="EnsemblMetazoa" id="XP_031783915"/>
    </source>
</evidence>
<dbReference type="InterPro" id="IPR003347">
    <property type="entry name" value="JmjC_dom"/>
</dbReference>
<evidence type="ECO:0000256" key="13">
    <source>
        <dbReference type="ARBA" id="ARBA00047915"/>
    </source>
</evidence>
<dbReference type="PROSITE" id="PS51184">
    <property type="entry name" value="JMJC"/>
    <property type="match status" value="1"/>
</dbReference>
<evidence type="ECO:0000256" key="6">
    <source>
        <dbReference type="ARBA" id="ARBA00022964"/>
    </source>
</evidence>
<feature type="domain" description="JmjC" evidence="15">
    <location>
        <begin position="215"/>
        <end position="361"/>
    </location>
</feature>
<dbReference type="EnsemblMetazoa" id="XM_031928055">
    <property type="protein sequence ID" value="XP_031783915"/>
    <property type="gene ID" value="LOC100114113"/>
</dbReference>
<evidence type="ECO:0000256" key="10">
    <source>
        <dbReference type="ARBA" id="ARBA00023163"/>
    </source>
</evidence>